<comment type="subcellular location">
    <subcellularLocation>
        <location evidence="1 7">Nucleus</location>
    </subcellularLocation>
</comment>
<dbReference type="InterPro" id="IPR036390">
    <property type="entry name" value="WH_DNA-bd_sf"/>
</dbReference>
<evidence type="ECO:0000256" key="3">
    <source>
        <dbReference type="ARBA" id="ARBA00023015"/>
    </source>
</evidence>
<dbReference type="EMBL" id="JW874943">
    <property type="protein sequence ID" value="AFP07460.1"/>
    <property type="molecule type" value="mRNA"/>
</dbReference>
<evidence type="ECO:0000259" key="9">
    <source>
        <dbReference type="PROSITE" id="PS50061"/>
    </source>
</evidence>
<keyword evidence="3" id="KW-0805">Transcription regulation</keyword>
<dbReference type="GO" id="GO:0030154">
    <property type="term" value="P:cell differentiation"/>
    <property type="evidence" value="ECO:0007669"/>
    <property type="project" value="TreeGrafter"/>
</dbReference>
<dbReference type="SUPFAM" id="SSF46785">
    <property type="entry name" value="Winged helix' DNA-binding domain"/>
    <property type="match status" value="1"/>
</dbReference>
<dbReference type="PROSITE" id="PS50061">
    <property type="entry name" value="ETS_DOMAIN_3"/>
    <property type="match status" value="1"/>
</dbReference>
<proteinExistence type="evidence at transcript level"/>
<dbReference type="InterPro" id="IPR036388">
    <property type="entry name" value="WH-like_DNA-bd_sf"/>
</dbReference>
<keyword evidence="4 7" id="KW-0238">DNA-binding</keyword>
<feature type="domain" description="ETS" evidence="9">
    <location>
        <begin position="175"/>
        <end position="258"/>
    </location>
</feature>
<dbReference type="Pfam" id="PF00178">
    <property type="entry name" value="Ets"/>
    <property type="match status" value="1"/>
</dbReference>
<dbReference type="GeneID" id="103173055"/>
<dbReference type="AlphaFoldDB" id="V9L744"/>
<dbReference type="Gene3D" id="1.10.10.10">
    <property type="entry name" value="Winged helix-like DNA-binding domain superfamily/Winged helix DNA-binding domain"/>
    <property type="match status" value="1"/>
</dbReference>
<dbReference type="OrthoDB" id="10043646at2759"/>
<reference evidence="10" key="1">
    <citation type="journal article" date="2014" name="Nature">
        <title>Elephant shark genome provides unique insights into gnathostome evolution.</title>
        <authorList>
            <consortium name="International Elephant Shark Genome Sequencing Consortium"/>
            <person name="Venkatesh B."/>
            <person name="Lee A.P."/>
            <person name="Ravi V."/>
            <person name="Maurya A.K."/>
            <person name="Lian M.M."/>
            <person name="Swann J.B."/>
            <person name="Ohta Y."/>
            <person name="Flajnik M.F."/>
            <person name="Sutoh Y."/>
            <person name="Kasahara M."/>
            <person name="Hoon S."/>
            <person name="Gangu V."/>
            <person name="Roy S.W."/>
            <person name="Irimia M."/>
            <person name="Korzh V."/>
            <person name="Kondrychyn I."/>
            <person name="Lim Z.W."/>
            <person name="Tay B.H."/>
            <person name="Tohari S."/>
            <person name="Kong K.W."/>
            <person name="Ho S."/>
            <person name="Lorente-Galdos B."/>
            <person name="Quilez J."/>
            <person name="Marques-Bonet T."/>
            <person name="Raney B.J."/>
            <person name="Ingham P.W."/>
            <person name="Tay A."/>
            <person name="Hillier L.W."/>
            <person name="Minx P."/>
            <person name="Boehm T."/>
            <person name="Wilson R.K."/>
            <person name="Brenner S."/>
            <person name="Warren W.C."/>
        </authorList>
    </citation>
    <scope>NUCLEOTIDE SEQUENCE</scope>
    <source>
        <tissue evidence="10">Kidney</tissue>
    </source>
</reference>
<evidence type="ECO:0000256" key="2">
    <source>
        <dbReference type="ARBA" id="ARBA00005562"/>
    </source>
</evidence>
<dbReference type="PANTHER" id="PTHR11849">
    <property type="entry name" value="ETS"/>
    <property type="match status" value="1"/>
</dbReference>
<name>V9L744_CALMI</name>
<dbReference type="RefSeq" id="XP_042201088.1">
    <property type="nucleotide sequence ID" value="XM_042345154.1"/>
</dbReference>
<dbReference type="SMART" id="SM00413">
    <property type="entry name" value="ETS"/>
    <property type="match status" value="1"/>
</dbReference>
<dbReference type="GO" id="GO:0043565">
    <property type="term" value="F:sequence-specific DNA binding"/>
    <property type="evidence" value="ECO:0007669"/>
    <property type="project" value="InterPro"/>
</dbReference>
<evidence type="ECO:0000256" key="1">
    <source>
        <dbReference type="ARBA" id="ARBA00004123"/>
    </source>
</evidence>
<keyword evidence="6 7" id="KW-0539">Nucleus</keyword>
<protein>
    <submittedName>
        <fullName evidence="10">SpiD</fullName>
    </submittedName>
</protein>
<dbReference type="InterPro" id="IPR046328">
    <property type="entry name" value="ETS_fam"/>
</dbReference>
<dbReference type="FunFam" id="1.10.10.10:FF:000250">
    <property type="entry name" value="transcription factor Spi-B isoform X1"/>
    <property type="match status" value="1"/>
</dbReference>
<dbReference type="PRINTS" id="PR00454">
    <property type="entry name" value="ETSDOMAIN"/>
</dbReference>
<evidence type="ECO:0000256" key="5">
    <source>
        <dbReference type="ARBA" id="ARBA00023163"/>
    </source>
</evidence>
<evidence type="ECO:0000256" key="4">
    <source>
        <dbReference type="ARBA" id="ARBA00023125"/>
    </source>
</evidence>
<evidence type="ECO:0000313" key="10">
    <source>
        <dbReference type="EMBL" id="AFP07460.1"/>
    </source>
</evidence>
<keyword evidence="5" id="KW-0804">Transcription</keyword>
<feature type="compositionally biased region" description="Low complexity" evidence="8">
    <location>
        <begin position="126"/>
        <end position="135"/>
    </location>
</feature>
<evidence type="ECO:0000256" key="6">
    <source>
        <dbReference type="ARBA" id="ARBA00023242"/>
    </source>
</evidence>
<dbReference type="PROSITE" id="PS00345">
    <property type="entry name" value="ETS_DOMAIN_1"/>
    <property type="match status" value="1"/>
</dbReference>
<dbReference type="PANTHER" id="PTHR11849:SF174">
    <property type="entry name" value="TRANSCRIPTION FACTOR SPI-B"/>
    <property type="match status" value="1"/>
</dbReference>
<dbReference type="GO" id="GO:0005634">
    <property type="term" value="C:nucleus"/>
    <property type="evidence" value="ECO:0007669"/>
    <property type="project" value="UniProtKB-SubCell"/>
</dbReference>
<feature type="region of interest" description="Disordered" evidence="8">
    <location>
        <begin position="151"/>
        <end position="170"/>
    </location>
</feature>
<sequence length="275" mass="31553">MHTLEQAQNETLQVSLQYPDVMPYDADAYIKPSGIFCSYFVSETDSHTEHYWSGAEPHGMSFEHYDGGQFTQLQNVPVSHMQSLYPQYPLDVVNAPETPLHLHAPSSLEEDYTQGVYPILYPPYPASNDPSSSSTSEDDDYNVGSPVLEVSDSEFDENVPPRESPNHDGGARKKVRLYQFLLELLKSGDMRDCVWWLDRERGTFQFSSKHKEQLAHRWGMQKGNRKKMTYQKMARALRNYGKTGEIRKIKKKLTYQFDGTLLGLKRADSHSTYLP</sequence>
<dbReference type="PROSITE" id="PS00346">
    <property type="entry name" value="ETS_DOMAIN_2"/>
    <property type="match status" value="1"/>
</dbReference>
<dbReference type="GO" id="GO:0000981">
    <property type="term" value="F:DNA-binding transcription factor activity, RNA polymerase II-specific"/>
    <property type="evidence" value="ECO:0007669"/>
    <property type="project" value="TreeGrafter"/>
</dbReference>
<dbReference type="KEGG" id="cmk:103173055"/>
<organism evidence="10">
    <name type="scientific">Callorhinchus milii</name>
    <name type="common">Ghost shark</name>
    <dbReference type="NCBI Taxonomy" id="7868"/>
    <lineage>
        <taxon>Eukaryota</taxon>
        <taxon>Metazoa</taxon>
        <taxon>Chordata</taxon>
        <taxon>Craniata</taxon>
        <taxon>Vertebrata</taxon>
        <taxon>Chondrichthyes</taxon>
        <taxon>Holocephali</taxon>
        <taxon>Chimaeriformes</taxon>
        <taxon>Callorhinchidae</taxon>
        <taxon>Callorhinchus</taxon>
    </lineage>
</organism>
<accession>V9L744</accession>
<evidence type="ECO:0000256" key="8">
    <source>
        <dbReference type="SAM" id="MobiDB-lite"/>
    </source>
</evidence>
<comment type="similarity">
    <text evidence="2 7">Belongs to the ETS family.</text>
</comment>
<feature type="region of interest" description="Disordered" evidence="8">
    <location>
        <begin position="123"/>
        <end position="146"/>
    </location>
</feature>
<evidence type="ECO:0000256" key="7">
    <source>
        <dbReference type="RuleBase" id="RU004019"/>
    </source>
</evidence>
<dbReference type="InterPro" id="IPR000418">
    <property type="entry name" value="Ets_dom"/>
</dbReference>